<keyword evidence="13" id="KW-0407">Ion channel</keyword>
<evidence type="ECO:0000256" key="3">
    <source>
        <dbReference type="ARBA" id="ARBA00022568"/>
    </source>
</evidence>
<evidence type="ECO:0000256" key="11">
    <source>
        <dbReference type="ARBA" id="ARBA00023136"/>
    </source>
</evidence>
<keyword evidence="6" id="KW-0732">Signal</keyword>
<dbReference type="GO" id="GO:0005245">
    <property type="term" value="F:voltage-gated calcium channel activity"/>
    <property type="evidence" value="ECO:0007669"/>
    <property type="project" value="TreeGrafter"/>
</dbReference>
<evidence type="ECO:0000256" key="1">
    <source>
        <dbReference type="ARBA" id="ARBA00004479"/>
    </source>
</evidence>
<organism evidence="15">
    <name type="scientific">Menopon gallinae</name>
    <name type="common">poultry shaft louse</name>
    <dbReference type="NCBI Taxonomy" id="328185"/>
    <lineage>
        <taxon>Eukaryota</taxon>
        <taxon>Metazoa</taxon>
        <taxon>Ecdysozoa</taxon>
        <taxon>Arthropoda</taxon>
        <taxon>Hexapoda</taxon>
        <taxon>Insecta</taxon>
        <taxon>Pterygota</taxon>
        <taxon>Neoptera</taxon>
        <taxon>Paraneoptera</taxon>
        <taxon>Psocodea</taxon>
        <taxon>Troctomorpha</taxon>
        <taxon>Phthiraptera</taxon>
        <taxon>Amblycera</taxon>
        <taxon>Menoponidae</taxon>
        <taxon>Menopon</taxon>
    </lineage>
</organism>
<evidence type="ECO:0000313" key="15">
    <source>
        <dbReference type="EMBL" id="KAL0278987.1"/>
    </source>
</evidence>
<dbReference type="InterPro" id="IPR036465">
    <property type="entry name" value="vWFA_dom_sf"/>
</dbReference>
<evidence type="ECO:0000256" key="10">
    <source>
        <dbReference type="ARBA" id="ARBA00023065"/>
    </source>
</evidence>
<reference evidence="15" key="1">
    <citation type="journal article" date="2024" name="Gigascience">
        <title>Chromosome-level genome of the poultry shaft louse Menopon gallinae provides insight into the host-switching and adaptive evolution of parasitic lice.</title>
        <authorList>
            <person name="Xu Y."/>
            <person name="Ma L."/>
            <person name="Liu S."/>
            <person name="Liang Y."/>
            <person name="Liu Q."/>
            <person name="He Z."/>
            <person name="Tian L."/>
            <person name="Duan Y."/>
            <person name="Cai W."/>
            <person name="Li H."/>
            <person name="Song F."/>
        </authorList>
    </citation>
    <scope>NUCLEOTIDE SEQUENCE</scope>
    <source>
        <strain evidence="15">Cailab_2023a</strain>
    </source>
</reference>
<dbReference type="Gene3D" id="3.30.450.20">
    <property type="entry name" value="PAS domain"/>
    <property type="match status" value="1"/>
</dbReference>
<dbReference type="PANTHER" id="PTHR10166">
    <property type="entry name" value="VOLTAGE-DEPENDENT CALCIUM CHANNEL SUBUNIT ALPHA-2/DELTA-RELATED"/>
    <property type="match status" value="1"/>
</dbReference>
<dbReference type="GO" id="GO:0005891">
    <property type="term" value="C:voltage-gated calcium channel complex"/>
    <property type="evidence" value="ECO:0007669"/>
    <property type="project" value="TreeGrafter"/>
</dbReference>
<dbReference type="Pfam" id="PF08399">
    <property type="entry name" value="VWA_N"/>
    <property type="match status" value="1"/>
</dbReference>
<dbReference type="Gene3D" id="3.40.50.410">
    <property type="entry name" value="von Willebrand factor, type A domain"/>
    <property type="match status" value="1"/>
</dbReference>
<keyword evidence="8" id="KW-0851">Voltage-gated channel</keyword>
<keyword evidence="11" id="KW-0472">Membrane</keyword>
<evidence type="ECO:0000256" key="2">
    <source>
        <dbReference type="ARBA" id="ARBA00022448"/>
    </source>
</evidence>
<evidence type="ECO:0000256" key="6">
    <source>
        <dbReference type="ARBA" id="ARBA00022729"/>
    </source>
</evidence>
<evidence type="ECO:0000256" key="7">
    <source>
        <dbReference type="ARBA" id="ARBA00022837"/>
    </source>
</evidence>
<proteinExistence type="predicted"/>
<gene>
    <name evidence="15" type="ORF">PYX00_000642</name>
</gene>
<dbReference type="FunFam" id="3.30.450.20:FF:000057">
    <property type="entry name" value="Voltage-dependent calcium channel subunit alpha-2/delta-4"/>
    <property type="match status" value="1"/>
</dbReference>
<dbReference type="FunFam" id="3.40.50.410:FF:000007">
    <property type="entry name" value="Calcium voltage-gated channel auxiliary subunit alpha2delta 3"/>
    <property type="match status" value="1"/>
</dbReference>
<evidence type="ECO:0000259" key="14">
    <source>
        <dbReference type="PROSITE" id="PS50234"/>
    </source>
</evidence>
<dbReference type="InterPro" id="IPR013608">
    <property type="entry name" value="VWA_N"/>
</dbReference>
<accession>A0AAW2IA50</accession>
<dbReference type="InterPro" id="IPR051173">
    <property type="entry name" value="Ca_channel_alpha-2/delta"/>
</dbReference>
<keyword evidence="10" id="KW-0406">Ion transport</keyword>
<dbReference type="SMART" id="SM00327">
    <property type="entry name" value="VWA"/>
    <property type="match status" value="1"/>
</dbReference>
<keyword evidence="9" id="KW-1133">Transmembrane helix</keyword>
<evidence type="ECO:0000256" key="8">
    <source>
        <dbReference type="ARBA" id="ARBA00022882"/>
    </source>
</evidence>
<dbReference type="SUPFAM" id="SSF53300">
    <property type="entry name" value="vWA-like"/>
    <property type="match status" value="1"/>
</dbReference>
<feature type="domain" description="VWFA" evidence="14">
    <location>
        <begin position="143"/>
        <end position="331"/>
    </location>
</feature>
<evidence type="ECO:0000256" key="13">
    <source>
        <dbReference type="ARBA" id="ARBA00023303"/>
    </source>
</evidence>
<evidence type="ECO:0000256" key="12">
    <source>
        <dbReference type="ARBA" id="ARBA00023180"/>
    </source>
</evidence>
<protein>
    <recommendedName>
        <fullName evidence="14">VWFA domain-containing protein</fullName>
    </recommendedName>
</protein>
<dbReference type="EMBL" id="JARGDH010000001">
    <property type="protein sequence ID" value="KAL0278987.1"/>
    <property type="molecule type" value="Genomic_DNA"/>
</dbReference>
<keyword evidence="4" id="KW-0107">Calcium channel</keyword>
<evidence type="ECO:0000256" key="9">
    <source>
        <dbReference type="ARBA" id="ARBA00022989"/>
    </source>
</evidence>
<comment type="subcellular location">
    <subcellularLocation>
        <location evidence="1">Membrane</location>
        <topology evidence="1">Single-pass type I membrane protein</topology>
    </subcellularLocation>
</comment>
<dbReference type="AlphaFoldDB" id="A0AAW2IA50"/>
<sequence>MMNEKISAVRRIMDAAENTAMSYHDDIVENFEYYNAKCLTTDLTPNPHFWNLGVNTSFSAVHVPTNVYDKAQDVLKAIKWSENLNDIFKNNFQMDPSLSWQYFGSSTGFMRQFPAIQWKQEPVDLYDCRTRSWFIEAATSPKDLVILVDHSGSMTGIKKEIARHVVNNILDTLGNNDFVNILSFSEETTEIEPCFKDILVQANLANIRTFKEKMENITTINIANFSYALNKAFHLLQKETDDYAGAQCNQAIMLITDGVPYNFKEIFQEFNWPNMPVREMNFYVDMGNLTFLYFFQVADVREIKWMACANRGYYVHLSTLAEVREQVLQYIPVMARPLVLNRTNHPIIWTPVYADVTDPKMTDWLWQKMEHADQKKKVLEARKNKRFRKEEQDKRFITSYRKGNLEKEGLQQYKLMTSVSMPVFDRRENANITERVLLNEAFWVERQRETRIANLLGVAGTDVPISEIQKLMNPFKLGVNAYAFIVTNNGYILHHPDLRPVYEGILKPNYNSIDMAEIELVDDGYGPREFNKDLLDLRLAVVEQEKNGSKSLTVKYHYDDMKRVGHHKRKYYYSPIENSPFTLVVAVPEDYGKYRVHGEVELHRAHQNEKAVLELFHGENWRVHPDWEYCKYCNDTYLHFKSPEEELYHFLNRSNQPGWKWKEKPKISPDSHFSFTESKKYFPDNNSALKPDKLGKDSYYCDRDLIQSVVFDARYSENNSRVKCSNEQCN</sequence>
<keyword evidence="12" id="KW-0325">Glycoprotein</keyword>
<keyword evidence="5" id="KW-0812">Transmembrane</keyword>
<comment type="caution">
    <text evidence="15">The sequence shown here is derived from an EMBL/GenBank/DDBJ whole genome shotgun (WGS) entry which is preliminary data.</text>
</comment>
<dbReference type="PROSITE" id="PS50234">
    <property type="entry name" value="VWFA"/>
    <property type="match status" value="1"/>
</dbReference>
<name>A0AAW2IA50_9NEOP</name>
<dbReference type="InterPro" id="IPR002035">
    <property type="entry name" value="VWF_A"/>
</dbReference>
<evidence type="ECO:0000256" key="5">
    <source>
        <dbReference type="ARBA" id="ARBA00022692"/>
    </source>
</evidence>
<evidence type="ECO:0000256" key="4">
    <source>
        <dbReference type="ARBA" id="ARBA00022673"/>
    </source>
</evidence>
<keyword evidence="2" id="KW-0813">Transport</keyword>
<keyword evidence="3" id="KW-0109">Calcium transport</keyword>
<dbReference type="CDD" id="cd12912">
    <property type="entry name" value="PDC2_MCP_like"/>
    <property type="match status" value="1"/>
</dbReference>
<dbReference type="Pfam" id="PF13519">
    <property type="entry name" value="VWA_2"/>
    <property type="match status" value="1"/>
</dbReference>
<keyword evidence="7" id="KW-0106">Calcium</keyword>
<dbReference type="PANTHER" id="PTHR10166:SF63">
    <property type="entry name" value="STRAIGHTJACKET, ISOFORM C"/>
    <property type="match status" value="1"/>
</dbReference>